<dbReference type="Proteomes" id="UP001178354">
    <property type="component" value="Unassembled WGS sequence"/>
</dbReference>
<dbReference type="PANTHER" id="PTHR43861">
    <property type="entry name" value="TRANS-ACONITATE 2-METHYLTRANSFERASE-RELATED"/>
    <property type="match status" value="1"/>
</dbReference>
<dbReference type="SUPFAM" id="SSF46785">
    <property type="entry name" value="Winged helix' DNA-binding domain"/>
    <property type="match status" value="1"/>
</dbReference>
<evidence type="ECO:0000259" key="1">
    <source>
        <dbReference type="PROSITE" id="PS50987"/>
    </source>
</evidence>
<dbReference type="InterPro" id="IPR013216">
    <property type="entry name" value="Methyltransf_11"/>
</dbReference>
<evidence type="ECO:0000313" key="3">
    <source>
        <dbReference type="Proteomes" id="UP001178354"/>
    </source>
</evidence>
<dbReference type="EMBL" id="JAUUUU010000003">
    <property type="protein sequence ID" value="MDP1520661.1"/>
    <property type="molecule type" value="Genomic_DNA"/>
</dbReference>
<dbReference type="InterPro" id="IPR001845">
    <property type="entry name" value="HTH_ArsR_DNA-bd_dom"/>
</dbReference>
<gene>
    <name evidence="2" type="ORF">Q8A57_06770</name>
</gene>
<dbReference type="CDD" id="cd02440">
    <property type="entry name" value="AdoMet_MTases"/>
    <property type="match status" value="1"/>
</dbReference>
<feature type="domain" description="HTH arsR-type" evidence="1">
    <location>
        <begin position="12"/>
        <end position="126"/>
    </location>
</feature>
<dbReference type="RefSeq" id="WP_305170233.1">
    <property type="nucleotide sequence ID" value="NZ_JAUUUU010000003.1"/>
</dbReference>
<dbReference type="SMART" id="SM00418">
    <property type="entry name" value="HTH_ARSR"/>
    <property type="match status" value="1"/>
</dbReference>
<dbReference type="InterPro" id="IPR036390">
    <property type="entry name" value="WH_DNA-bd_sf"/>
</dbReference>
<dbReference type="InterPro" id="IPR011991">
    <property type="entry name" value="ArsR-like_HTH"/>
</dbReference>
<dbReference type="Pfam" id="PF08241">
    <property type="entry name" value="Methyltransf_11"/>
    <property type="match status" value="1"/>
</dbReference>
<dbReference type="SUPFAM" id="SSF53335">
    <property type="entry name" value="S-adenosyl-L-methionine-dependent methyltransferases"/>
    <property type="match status" value="1"/>
</dbReference>
<dbReference type="Gene3D" id="1.10.10.10">
    <property type="entry name" value="Winged helix-like DNA-binding domain superfamily/Winged helix DNA-binding domain"/>
    <property type="match status" value="1"/>
</dbReference>
<dbReference type="InterPro" id="IPR036388">
    <property type="entry name" value="WH-like_DNA-bd_sf"/>
</dbReference>
<accession>A0AAW8B4L7</accession>
<dbReference type="NCBIfam" id="NF033788">
    <property type="entry name" value="HTH_metalloreg"/>
    <property type="match status" value="1"/>
</dbReference>
<dbReference type="InterPro" id="IPR029063">
    <property type="entry name" value="SAM-dependent_MTases_sf"/>
</dbReference>
<comment type="caution">
    <text evidence="2">The sequence shown here is derived from an EMBL/GenBank/DDBJ whole genome shotgun (WGS) entry which is preliminary data.</text>
</comment>
<dbReference type="GO" id="GO:0003700">
    <property type="term" value="F:DNA-binding transcription factor activity"/>
    <property type="evidence" value="ECO:0007669"/>
    <property type="project" value="InterPro"/>
</dbReference>
<evidence type="ECO:0000313" key="2">
    <source>
        <dbReference type="EMBL" id="MDP1520661.1"/>
    </source>
</evidence>
<proteinExistence type="predicted"/>
<name>A0AAW8B4L7_9GAMM</name>
<protein>
    <submittedName>
        <fullName evidence="2">Metalloregulator ArsR/SmtB family transcription factor</fullName>
    </submittedName>
</protein>
<dbReference type="GO" id="GO:0008757">
    <property type="term" value="F:S-adenosylmethionine-dependent methyltransferase activity"/>
    <property type="evidence" value="ECO:0007669"/>
    <property type="project" value="InterPro"/>
</dbReference>
<dbReference type="CDD" id="cd00090">
    <property type="entry name" value="HTH_ARSR"/>
    <property type="match status" value="1"/>
</dbReference>
<keyword evidence="3" id="KW-1185">Reference proteome</keyword>
<dbReference type="AlphaFoldDB" id="A0AAW8B4L7"/>
<dbReference type="PROSITE" id="PS50987">
    <property type="entry name" value="HTH_ARSR_2"/>
    <property type="match status" value="1"/>
</dbReference>
<organism evidence="2 3">
    <name type="scientific">Porticoccus litoralis</name>
    <dbReference type="NCBI Taxonomy" id="434086"/>
    <lineage>
        <taxon>Bacteria</taxon>
        <taxon>Pseudomonadati</taxon>
        <taxon>Pseudomonadota</taxon>
        <taxon>Gammaproteobacteria</taxon>
        <taxon>Cellvibrionales</taxon>
        <taxon>Porticoccaceae</taxon>
        <taxon>Porticoccus</taxon>
    </lineage>
</organism>
<sequence length="337" mass="37098">MSHALLKTDTPASFPDASELAAYCKAAGDGLRLEILRVLRQNAYGVLELSQIFDIGQSGMSHHLKVLSKSGLVATRREGNSIFYRRAPAIEGSGGREFQLALFSAVDQLSIPTAIQERIQQVHRERTEASQDFFRQNAARLHVNQDLIASFEQYGEPATELLDSTAVSRQHALEVGPGEGGFLPALASRFERVTALDNSAEMLDRARQLVTEQQLDNVQLLHGDTEFALSQSLHADCVTLNMVLHHTPDPAKIFSDLAQLLNPGGALLVTELCHHDQSWARESCGDLWLGFDPEDLSHWAGNASLKEGESLFLAQRNGFQIQLRQFFKPTVAADTGL</sequence>
<dbReference type="Gene3D" id="3.40.50.150">
    <property type="entry name" value="Vaccinia Virus protein VP39"/>
    <property type="match status" value="1"/>
</dbReference>
<dbReference type="PRINTS" id="PR00778">
    <property type="entry name" value="HTHARSR"/>
</dbReference>
<dbReference type="Pfam" id="PF01022">
    <property type="entry name" value="HTH_5"/>
    <property type="match status" value="1"/>
</dbReference>
<reference evidence="2" key="1">
    <citation type="journal article" date="2010" name="Int. J. Syst. Evol. Microbiol.">
        <title>Porticoccus litoralis gen. nov., sp. nov., a gammaproteobacterium isolated from the Yellow Sea.</title>
        <authorList>
            <person name="Oh H.M."/>
            <person name="Kim H."/>
            <person name="Kim K.M."/>
            <person name="Min G.S."/>
            <person name="Cho J.C."/>
        </authorList>
    </citation>
    <scope>NUCLEOTIDE SEQUENCE</scope>
    <source>
        <strain evidence="2">DSM 25064</strain>
    </source>
</reference>
<reference evidence="2" key="2">
    <citation type="submission" date="2023-08" db="EMBL/GenBank/DDBJ databases">
        <authorList>
            <person name="Luo J."/>
        </authorList>
    </citation>
    <scope>NUCLEOTIDE SEQUENCE</scope>
    <source>
        <strain evidence="2">DSM 25064</strain>
    </source>
</reference>